<dbReference type="GO" id="GO:0051170">
    <property type="term" value="P:import into nucleus"/>
    <property type="evidence" value="ECO:0007669"/>
    <property type="project" value="EnsemblPlants"/>
</dbReference>
<feature type="domain" description="Response regulatory" evidence="11">
    <location>
        <begin position="57"/>
        <end position="175"/>
    </location>
</feature>
<dbReference type="InterPro" id="IPR011006">
    <property type="entry name" value="CheY-like_superfamily"/>
</dbReference>
<evidence type="ECO:0000256" key="2">
    <source>
        <dbReference type="ARBA" id="ARBA00010330"/>
    </source>
</evidence>
<dbReference type="AlphaFoldDB" id="A0A087GCX2"/>
<keyword evidence="6" id="KW-0804">Transcription</keyword>
<gene>
    <name evidence="13" type="ordered locus">AALP_Aa8g421300</name>
</gene>
<dbReference type="InterPro" id="IPR001789">
    <property type="entry name" value="Sig_transdc_resp-reg_receiver"/>
</dbReference>
<accession>A0A087GCX2</accession>
<proteinExistence type="inferred from homology"/>
<dbReference type="SMART" id="SM00448">
    <property type="entry name" value="REC"/>
    <property type="match status" value="1"/>
</dbReference>
<evidence type="ECO:0000256" key="7">
    <source>
        <dbReference type="ARBA" id="ARBA00023242"/>
    </source>
</evidence>
<keyword evidence="7 9" id="KW-0539">Nucleus</keyword>
<sequence length="570" mass="63319">MMSSSSDEVVEVTVEKSVEVAAGEKLTRRRMRRKDAGEGGGDGLVKWERFLPKIALRVLLVEADDSTRQIISALLRRCSYRVAAVPDGLKAWEMLKGKPEGVDLILTEVDLPSISGYALLTLIMEHDICKNIPVIMMSSQDSVNTVYKCMLKGAADYLVKPLRRNELRNLWQHVWRRQASLAPGSFPLDESVGQQKPEGASANNSISKIERDGHPVIANGGDAQSSSTRPEMEDESADVEDNPRDSLQMETAKSLLNETRFPVIDSSKEAIDFMGASFRINGQHNREESVAKYEARIELGLSLRRPIASENQSSGDRPSLHPSTASAFTRYVHRPLQTQCSVSPVSDQRKNVVASQDDDNIVLINQYNSSELLPSAQKRNEASFYAPANSPGPPFSYQINSWPGQGSYPTPIPANGIQFRGPNTAYAPSTAPASLSPSPSSVSPHEYSSKFHPFNGRPEGFQEPSDLEERRYISSATEQSAIGNHCSNNHIDHQQQLEKDGYSSSVGKTQQSLQREAALTKFRLKRKDRCFEKKVRYESRKKLAEQRPRIKGQFVRQAIQSTETSTQAPQ</sequence>
<evidence type="ECO:0000256" key="4">
    <source>
        <dbReference type="ARBA" id="ARBA00023015"/>
    </source>
</evidence>
<dbReference type="OrthoDB" id="60033at2759"/>
<evidence type="ECO:0000259" key="12">
    <source>
        <dbReference type="PROSITE" id="PS51017"/>
    </source>
</evidence>
<dbReference type="PANTHER" id="PTHR43874:SF95">
    <property type="entry name" value="TWO-COMPONENT RESPONSE REGULATOR-LIKE APRR5"/>
    <property type="match status" value="1"/>
</dbReference>
<reference evidence="14" key="1">
    <citation type="journal article" date="2015" name="Nat. Plants">
        <title>Genome expansion of Arabis alpina linked with retrotransposition and reduced symmetric DNA methylation.</title>
        <authorList>
            <person name="Willing E.M."/>
            <person name="Rawat V."/>
            <person name="Mandakova T."/>
            <person name="Maumus F."/>
            <person name="James G.V."/>
            <person name="Nordstroem K.J."/>
            <person name="Becker C."/>
            <person name="Warthmann N."/>
            <person name="Chica C."/>
            <person name="Szarzynska B."/>
            <person name="Zytnicki M."/>
            <person name="Albani M.C."/>
            <person name="Kiefer C."/>
            <person name="Bergonzi S."/>
            <person name="Castaings L."/>
            <person name="Mateos J.L."/>
            <person name="Berns M.C."/>
            <person name="Bujdoso N."/>
            <person name="Piofczyk T."/>
            <person name="de Lorenzo L."/>
            <person name="Barrero-Sicilia C."/>
            <person name="Mateos I."/>
            <person name="Piednoel M."/>
            <person name="Hagmann J."/>
            <person name="Chen-Min-Tao R."/>
            <person name="Iglesias-Fernandez R."/>
            <person name="Schuster S.C."/>
            <person name="Alonso-Blanco C."/>
            <person name="Roudier F."/>
            <person name="Carbonero P."/>
            <person name="Paz-Ares J."/>
            <person name="Davis S.J."/>
            <person name="Pecinka A."/>
            <person name="Quesneville H."/>
            <person name="Colot V."/>
            <person name="Lysak M.A."/>
            <person name="Weigel D."/>
            <person name="Coupland G."/>
            <person name="Schneeberger K."/>
        </authorList>
    </citation>
    <scope>NUCLEOTIDE SEQUENCE [LARGE SCALE GENOMIC DNA]</scope>
    <source>
        <strain evidence="14">cv. Pajares</strain>
    </source>
</reference>
<feature type="region of interest" description="Disordered" evidence="10">
    <location>
        <begin position="186"/>
        <end position="245"/>
    </location>
</feature>
<dbReference type="CDD" id="cd17582">
    <property type="entry name" value="psREC_PRR"/>
    <property type="match status" value="1"/>
</dbReference>
<dbReference type="InterPro" id="IPR010402">
    <property type="entry name" value="CCT_domain"/>
</dbReference>
<organism evidence="13 14">
    <name type="scientific">Arabis alpina</name>
    <name type="common">Alpine rock-cress</name>
    <dbReference type="NCBI Taxonomy" id="50452"/>
    <lineage>
        <taxon>Eukaryota</taxon>
        <taxon>Viridiplantae</taxon>
        <taxon>Streptophyta</taxon>
        <taxon>Embryophyta</taxon>
        <taxon>Tracheophyta</taxon>
        <taxon>Spermatophyta</taxon>
        <taxon>Magnoliopsida</taxon>
        <taxon>eudicotyledons</taxon>
        <taxon>Gunneridae</taxon>
        <taxon>Pentapetalae</taxon>
        <taxon>rosids</taxon>
        <taxon>malvids</taxon>
        <taxon>Brassicales</taxon>
        <taxon>Brassicaceae</taxon>
        <taxon>Arabideae</taxon>
        <taxon>Arabis</taxon>
    </lineage>
</organism>
<feature type="domain" description="CCT" evidence="12">
    <location>
        <begin position="515"/>
        <end position="557"/>
    </location>
</feature>
<dbReference type="GO" id="GO:0000160">
    <property type="term" value="P:phosphorelay signal transduction system"/>
    <property type="evidence" value="ECO:0007669"/>
    <property type="project" value="UniProtKB-KW"/>
</dbReference>
<keyword evidence="14" id="KW-1185">Reference proteome</keyword>
<dbReference type="Gene3D" id="3.40.50.2300">
    <property type="match status" value="1"/>
</dbReference>
<name>A0A087GCX2_ARAAL</name>
<dbReference type="PROSITE" id="PS50110">
    <property type="entry name" value="RESPONSE_REGULATORY"/>
    <property type="match status" value="1"/>
</dbReference>
<dbReference type="GO" id="GO:0007623">
    <property type="term" value="P:circadian rhythm"/>
    <property type="evidence" value="ECO:0007669"/>
    <property type="project" value="EnsemblPlants"/>
</dbReference>
<comment type="similarity">
    <text evidence="2">Belongs to the ARR-like family.</text>
</comment>
<evidence type="ECO:0000313" key="14">
    <source>
        <dbReference type="Proteomes" id="UP000029120"/>
    </source>
</evidence>
<comment type="subcellular location">
    <subcellularLocation>
        <location evidence="1 9">Nucleus</location>
    </subcellularLocation>
</comment>
<protein>
    <submittedName>
        <fullName evidence="13">Pseudo response regulator</fullName>
    </submittedName>
</protein>
<dbReference type="eggNOG" id="KOG1601">
    <property type="taxonomic scope" value="Eukaryota"/>
</dbReference>
<dbReference type="GO" id="GO:0010218">
    <property type="term" value="P:response to far red light"/>
    <property type="evidence" value="ECO:0007669"/>
    <property type="project" value="EnsemblPlants"/>
</dbReference>
<evidence type="ECO:0000256" key="3">
    <source>
        <dbReference type="ARBA" id="ARBA00023012"/>
    </source>
</evidence>
<dbReference type="PROSITE" id="PS51017">
    <property type="entry name" value="CCT"/>
    <property type="match status" value="1"/>
</dbReference>
<dbReference type="EMBL" id="CM002876">
    <property type="protein sequence ID" value="KFK27724.1"/>
    <property type="molecule type" value="Genomic_DNA"/>
</dbReference>
<feature type="region of interest" description="Disordered" evidence="10">
    <location>
        <begin position="419"/>
        <end position="469"/>
    </location>
</feature>
<keyword evidence="3" id="KW-0902">Two-component regulatory system</keyword>
<dbReference type="GO" id="GO:0009640">
    <property type="term" value="P:photomorphogenesis"/>
    <property type="evidence" value="ECO:0007669"/>
    <property type="project" value="EnsemblPlants"/>
</dbReference>
<dbReference type="GO" id="GO:0045892">
    <property type="term" value="P:negative regulation of DNA-templated transcription"/>
    <property type="evidence" value="ECO:0007669"/>
    <property type="project" value="EnsemblPlants"/>
</dbReference>
<dbReference type="OMA" id="CKDAYTT"/>
<keyword evidence="4" id="KW-0805">Transcription regulation</keyword>
<dbReference type="SUPFAM" id="SSF52172">
    <property type="entry name" value="CheY-like"/>
    <property type="match status" value="1"/>
</dbReference>
<dbReference type="Proteomes" id="UP000029120">
    <property type="component" value="Chromosome 8"/>
</dbReference>
<dbReference type="GO" id="GO:0005634">
    <property type="term" value="C:nucleus"/>
    <property type="evidence" value="ECO:0007669"/>
    <property type="project" value="UniProtKB-SubCell"/>
</dbReference>
<evidence type="ECO:0000256" key="9">
    <source>
        <dbReference type="PROSITE-ProRule" id="PRU00357"/>
    </source>
</evidence>
<evidence type="ECO:0000256" key="1">
    <source>
        <dbReference type="ARBA" id="ARBA00004123"/>
    </source>
</evidence>
<evidence type="ECO:0000313" key="13">
    <source>
        <dbReference type="EMBL" id="KFK27724.1"/>
    </source>
</evidence>
<dbReference type="GO" id="GO:0009736">
    <property type="term" value="P:cytokinin-activated signaling pathway"/>
    <property type="evidence" value="ECO:0007669"/>
    <property type="project" value="InterPro"/>
</dbReference>
<evidence type="ECO:0000256" key="10">
    <source>
        <dbReference type="SAM" id="MobiDB-lite"/>
    </source>
</evidence>
<feature type="compositionally biased region" description="Low complexity" evidence="10">
    <location>
        <begin position="427"/>
        <end position="446"/>
    </location>
</feature>
<evidence type="ECO:0000256" key="6">
    <source>
        <dbReference type="ARBA" id="ARBA00023163"/>
    </source>
</evidence>
<dbReference type="PANTHER" id="PTHR43874">
    <property type="entry name" value="TWO-COMPONENT RESPONSE REGULATOR"/>
    <property type="match status" value="1"/>
</dbReference>
<dbReference type="Gramene" id="KFK27724">
    <property type="protein sequence ID" value="KFK27724"/>
    <property type="gene ID" value="AALP_AA8G421300"/>
</dbReference>
<evidence type="ECO:0000259" key="11">
    <source>
        <dbReference type="PROSITE" id="PS50110"/>
    </source>
</evidence>
<comment type="caution">
    <text evidence="8">Lacks conserved residue(s) required for the propagation of feature annotation.</text>
</comment>
<evidence type="ECO:0000256" key="8">
    <source>
        <dbReference type="PROSITE-ProRule" id="PRU00169"/>
    </source>
</evidence>
<dbReference type="GO" id="GO:0003677">
    <property type="term" value="F:DNA binding"/>
    <property type="evidence" value="ECO:0007669"/>
    <property type="project" value="EnsemblPlants"/>
</dbReference>
<dbReference type="Pfam" id="PF00072">
    <property type="entry name" value="Response_reg"/>
    <property type="match status" value="1"/>
</dbReference>
<dbReference type="Pfam" id="PF06203">
    <property type="entry name" value="CCT"/>
    <property type="match status" value="1"/>
</dbReference>
<dbReference type="GO" id="GO:0010114">
    <property type="term" value="P:response to red light"/>
    <property type="evidence" value="ECO:0007669"/>
    <property type="project" value="EnsemblPlants"/>
</dbReference>
<dbReference type="InterPro" id="IPR045279">
    <property type="entry name" value="ARR-like"/>
</dbReference>
<keyword evidence="5" id="KW-0090">Biological rhythms</keyword>
<evidence type="ECO:0000256" key="5">
    <source>
        <dbReference type="ARBA" id="ARBA00023108"/>
    </source>
</evidence>